<organism evidence="1 2">
    <name type="scientific">Rhinolophus ferrumequinum</name>
    <name type="common">Greater horseshoe bat</name>
    <dbReference type="NCBI Taxonomy" id="59479"/>
    <lineage>
        <taxon>Eukaryota</taxon>
        <taxon>Metazoa</taxon>
        <taxon>Chordata</taxon>
        <taxon>Craniata</taxon>
        <taxon>Vertebrata</taxon>
        <taxon>Euteleostomi</taxon>
        <taxon>Mammalia</taxon>
        <taxon>Eutheria</taxon>
        <taxon>Laurasiatheria</taxon>
        <taxon>Chiroptera</taxon>
        <taxon>Yinpterochiroptera</taxon>
        <taxon>Rhinolophoidea</taxon>
        <taxon>Rhinolophidae</taxon>
        <taxon>Rhinolophinae</taxon>
        <taxon>Rhinolophus</taxon>
    </lineage>
</organism>
<sequence>MVKKQPTEWEKIFANDISDKGLISRIYNGHLQLNNKKANSIQQWTKDLNTHSSKDIQMAYKPMKRCSTSLIIRKMQIKITVRNHLIPISLAAIKKPQKITSICKNVEKLEHLHTVDRNIKWCSHCGKQYVDSRKN</sequence>
<name>A0A7J7X5A5_RHIFE</name>
<dbReference type="EMBL" id="JACAGC010000009">
    <property type="protein sequence ID" value="KAF6344869.1"/>
    <property type="molecule type" value="Genomic_DNA"/>
</dbReference>
<protein>
    <submittedName>
        <fullName evidence="1">Uncharacterized protein</fullName>
    </submittedName>
</protein>
<dbReference type="Proteomes" id="UP000585614">
    <property type="component" value="Unassembled WGS sequence"/>
</dbReference>
<dbReference type="AlphaFoldDB" id="A0A7J7X5A5"/>
<proteinExistence type="predicted"/>
<evidence type="ECO:0000313" key="1">
    <source>
        <dbReference type="EMBL" id="KAF6344869.1"/>
    </source>
</evidence>
<gene>
    <name evidence="1" type="ORF">mRhiFer1_010245</name>
</gene>
<reference evidence="1 2" key="1">
    <citation type="journal article" date="2020" name="Nature">
        <title>Six reference-quality genomes reveal evolution of bat adaptations.</title>
        <authorList>
            <person name="Jebb D."/>
            <person name="Huang Z."/>
            <person name="Pippel M."/>
            <person name="Hughes G.M."/>
            <person name="Lavrichenko K."/>
            <person name="Devanna P."/>
            <person name="Winkler S."/>
            <person name="Jermiin L.S."/>
            <person name="Skirmuntt E.C."/>
            <person name="Katzourakis A."/>
            <person name="Burkitt-Gray L."/>
            <person name="Ray D.A."/>
            <person name="Sullivan K.A.M."/>
            <person name="Roscito J.G."/>
            <person name="Kirilenko B.M."/>
            <person name="Davalos L.M."/>
            <person name="Corthals A.P."/>
            <person name="Power M.L."/>
            <person name="Jones G."/>
            <person name="Ransome R.D."/>
            <person name="Dechmann D.K.N."/>
            <person name="Locatelli A.G."/>
            <person name="Puechmaille S.J."/>
            <person name="Fedrigo O."/>
            <person name="Jarvis E.D."/>
            <person name="Hiller M."/>
            <person name="Vernes S.C."/>
            <person name="Myers E.W."/>
            <person name="Teeling E.C."/>
        </authorList>
    </citation>
    <scope>NUCLEOTIDE SEQUENCE [LARGE SCALE GENOMIC DNA]</scope>
    <source>
        <strain evidence="1">MRhiFer1</strain>
        <tissue evidence="1">Lung</tissue>
    </source>
</reference>
<evidence type="ECO:0000313" key="2">
    <source>
        <dbReference type="Proteomes" id="UP000585614"/>
    </source>
</evidence>
<comment type="caution">
    <text evidence="1">The sequence shown here is derived from an EMBL/GenBank/DDBJ whole genome shotgun (WGS) entry which is preliminary data.</text>
</comment>
<accession>A0A7J7X5A5</accession>